<name>A0A2W2BJU7_9BACT</name>
<evidence type="ECO:0000313" key="1">
    <source>
        <dbReference type="EMBL" id="PZF73726.1"/>
    </source>
</evidence>
<keyword evidence="2" id="KW-1185">Reference proteome</keyword>
<comment type="caution">
    <text evidence="1">The sequence shown here is derived from an EMBL/GenBank/DDBJ whole genome shotgun (WGS) entry which is preliminary data.</text>
</comment>
<sequence>MATYIIKNTKSRIMAEDSWELVKQMNKLSAMPADSINQFMSDYARRIMLRNGKMISTNDINLFVTHLIQIGEIEQVQ</sequence>
<proteinExistence type="predicted"/>
<gene>
    <name evidence="1" type="ORF">DN068_06940</name>
</gene>
<protein>
    <submittedName>
        <fullName evidence="1">Uncharacterized protein</fullName>
    </submittedName>
</protein>
<evidence type="ECO:0000313" key="2">
    <source>
        <dbReference type="Proteomes" id="UP000248745"/>
    </source>
</evidence>
<organism evidence="1 2">
    <name type="scientific">Taibaiella soli</name>
    <dbReference type="NCBI Taxonomy" id="1649169"/>
    <lineage>
        <taxon>Bacteria</taxon>
        <taxon>Pseudomonadati</taxon>
        <taxon>Bacteroidota</taxon>
        <taxon>Chitinophagia</taxon>
        <taxon>Chitinophagales</taxon>
        <taxon>Chitinophagaceae</taxon>
        <taxon>Taibaiella</taxon>
    </lineage>
</organism>
<accession>A0A2W2BJU7</accession>
<dbReference type="AlphaFoldDB" id="A0A2W2BJU7"/>
<dbReference type="Proteomes" id="UP000248745">
    <property type="component" value="Unassembled WGS sequence"/>
</dbReference>
<dbReference type="EMBL" id="QKTW01000010">
    <property type="protein sequence ID" value="PZF73726.1"/>
    <property type="molecule type" value="Genomic_DNA"/>
</dbReference>
<reference evidence="1 2" key="1">
    <citation type="submission" date="2018-06" db="EMBL/GenBank/DDBJ databases">
        <title>Mucibacter soli gen. nov., sp. nov., a new member of the family Chitinophagaceae producing mucin.</title>
        <authorList>
            <person name="Kim M.-K."/>
            <person name="Park S."/>
            <person name="Kim T.-S."/>
            <person name="Joung Y."/>
            <person name="Han J.-H."/>
            <person name="Kim S.B."/>
        </authorList>
    </citation>
    <scope>NUCLEOTIDE SEQUENCE [LARGE SCALE GENOMIC DNA]</scope>
    <source>
        <strain evidence="1 2">R1-15</strain>
    </source>
</reference>